<evidence type="ECO:0000256" key="6">
    <source>
        <dbReference type="SAM" id="MobiDB-lite"/>
    </source>
</evidence>
<feature type="transmembrane region" description="Helical" evidence="7">
    <location>
        <begin position="55"/>
        <end position="75"/>
    </location>
</feature>
<dbReference type="Gramene" id="AUR62001209-RA">
    <property type="protein sequence ID" value="AUR62001209-RA:cds"/>
    <property type="gene ID" value="AUR62001209"/>
</dbReference>
<organism evidence="9 10">
    <name type="scientific">Chenopodium quinoa</name>
    <name type="common">Quinoa</name>
    <dbReference type="NCBI Taxonomy" id="63459"/>
    <lineage>
        <taxon>Eukaryota</taxon>
        <taxon>Viridiplantae</taxon>
        <taxon>Streptophyta</taxon>
        <taxon>Embryophyta</taxon>
        <taxon>Tracheophyta</taxon>
        <taxon>Spermatophyta</taxon>
        <taxon>Magnoliopsida</taxon>
        <taxon>eudicotyledons</taxon>
        <taxon>Gunneridae</taxon>
        <taxon>Pentapetalae</taxon>
        <taxon>Caryophyllales</taxon>
        <taxon>Chenopodiaceae</taxon>
        <taxon>Chenopodioideae</taxon>
        <taxon>Atripliceae</taxon>
        <taxon>Chenopodium</taxon>
    </lineage>
</organism>
<reference evidence="9" key="2">
    <citation type="submission" date="2021-03" db="UniProtKB">
        <authorList>
            <consortium name="EnsemblPlants"/>
        </authorList>
    </citation>
    <scope>IDENTIFICATION</scope>
</reference>
<keyword evidence="10" id="KW-1185">Reference proteome</keyword>
<evidence type="ECO:0000256" key="2">
    <source>
        <dbReference type="ARBA" id="ARBA00006948"/>
    </source>
</evidence>
<dbReference type="PANTHER" id="PTHR46285:SF7">
    <property type="entry name" value="OS06G0238900 PROTEIN"/>
    <property type="match status" value="1"/>
</dbReference>
<dbReference type="Proteomes" id="UP000596660">
    <property type="component" value="Unplaced"/>
</dbReference>
<comment type="similarity">
    <text evidence="2">Belongs to the TMEM45 family.</text>
</comment>
<keyword evidence="8" id="KW-0732">Signal</keyword>
<dbReference type="Pfam" id="PF04819">
    <property type="entry name" value="DUF716"/>
    <property type="match status" value="1"/>
</dbReference>
<dbReference type="EnsemblPlants" id="AUR62001209-RA">
    <property type="protein sequence ID" value="AUR62001209-RA:cds"/>
    <property type="gene ID" value="AUR62001209"/>
</dbReference>
<evidence type="ECO:0000256" key="1">
    <source>
        <dbReference type="ARBA" id="ARBA00004141"/>
    </source>
</evidence>
<evidence type="ECO:0000256" key="5">
    <source>
        <dbReference type="ARBA" id="ARBA00023136"/>
    </source>
</evidence>
<proteinExistence type="inferred from homology"/>
<evidence type="ECO:0000256" key="4">
    <source>
        <dbReference type="ARBA" id="ARBA00022989"/>
    </source>
</evidence>
<feature type="transmembrane region" description="Helical" evidence="7">
    <location>
        <begin position="137"/>
        <end position="162"/>
    </location>
</feature>
<accession>A0A803KQA3</accession>
<feature type="transmembrane region" description="Helical" evidence="7">
    <location>
        <begin position="96"/>
        <end position="117"/>
    </location>
</feature>
<evidence type="ECO:0000256" key="8">
    <source>
        <dbReference type="SAM" id="SignalP"/>
    </source>
</evidence>
<name>A0A803KQA3_CHEQI</name>
<feature type="compositionally biased region" description="Basic and acidic residues" evidence="6">
    <location>
        <begin position="205"/>
        <end position="218"/>
    </location>
</feature>
<dbReference type="InterPro" id="IPR006904">
    <property type="entry name" value="DUF716"/>
</dbReference>
<sequence length="234" mass="25384">MGLFSMAFAGGSFILLGAWESLSSSSQPPQQPPNNHQFLLFHLHLKDSDGIENRYYDLMLVPIAICVFSTMIELVSPNSGIPKLGRGLGLILKGTWFVQIGFSFFSDLIANNCALHYKSRGNYTINCNGHMDTHRGGAIAVLLFNCHLAFLVTVICGVYSCFGRRFAAEGNYSSYRPLGVEVLRVENQGTFTLDSDSDDGGNDVVKQEDGSAGLRRENGAVELGVNGHGSHSVS</sequence>
<evidence type="ECO:0000313" key="9">
    <source>
        <dbReference type="EnsemblPlants" id="AUR62001209-RA:cds"/>
    </source>
</evidence>
<reference evidence="9" key="1">
    <citation type="journal article" date="2017" name="Nature">
        <title>The genome of Chenopodium quinoa.</title>
        <authorList>
            <person name="Jarvis D.E."/>
            <person name="Ho Y.S."/>
            <person name="Lightfoot D.J."/>
            <person name="Schmoeckel S.M."/>
            <person name="Li B."/>
            <person name="Borm T.J.A."/>
            <person name="Ohyanagi H."/>
            <person name="Mineta K."/>
            <person name="Michell C.T."/>
            <person name="Saber N."/>
            <person name="Kharbatia N.M."/>
            <person name="Rupper R.R."/>
            <person name="Sharp A.R."/>
            <person name="Dally N."/>
            <person name="Boughton B.A."/>
            <person name="Woo Y.H."/>
            <person name="Gao G."/>
            <person name="Schijlen E.G.W.M."/>
            <person name="Guo X."/>
            <person name="Momin A.A."/>
            <person name="Negrao S."/>
            <person name="Al-Babili S."/>
            <person name="Gehring C."/>
            <person name="Roessner U."/>
            <person name="Jung C."/>
            <person name="Murphy K."/>
            <person name="Arold S.T."/>
            <person name="Gojobori T."/>
            <person name="van der Linden C.G."/>
            <person name="van Loo E.N."/>
            <person name="Jellen E.N."/>
            <person name="Maughan P.J."/>
            <person name="Tester M."/>
        </authorList>
    </citation>
    <scope>NUCLEOTIDE SEQUENCE [LARGE SCALE GENOMIC DNA]</scope>
    <source>
        <strain evidence="9">cv. PI 614886</strain>
    </source>
</reference>
<evidence type="ECO:0000256" key="7">
    <source>
        <dbReference type="SAM" id="Phobius"/>
    </source>
</evidence>
<feature type="signal peptide" evidence="8">
    <location>
        <begin position="1"/>
        <end position="25"/>
    </location>
</feature>
<feature type="region of interest" description="Disordered" evidence="6">
    <location>
        <begin position="192"/>
        <end position="218"/>
    </location>
</feature>
<dbReference type="AlphaFoldDB" id="A0A803KQA3"/>
<evidence type="ECO:0000256" key="3">
    <source>
        <dbReference type="ARBA" id="ARBA00022692"/>
    </source>
</evidence>
<evidence type="ECO:0000313" key="10">
    <source>
        <dbReference type="Proteomes" id="UP000596660"/>
    </source>
</evidence>
<keyword evidence="4 7" id="KW-1133">Transmembrane helix</keyword>
<feature type="chain" id="PRO_5030515244" evidence="8">
    <location>
        <begin position="26"/>
        <end position="234"/>
    </location>
</feature>
<keyword evidence="5 7" id="KW-0472">Membrane</keyword>
<keyword evidence="3 7" id="KW-0812">Transmembrane</keyword>
<dbReference type="GO" id="GO:0016020">
    <property type="term" value="C:membrane"/>
    <property type="evidence" value="ECO:0007669"/>
    <property type="project" value="UniProtKB-SubCell"/>
</dbReference>
<comment type="subcellular location">
    <subcellularLocation>
        <location evidence="1">Membrane</location>
        <topology evidence="1">Multi-pass membrane protein</topology>
    </subcellularLocation>
</comment>
<dbReference type="PANTHER" id="PTHR46285">
    <property type="entry name" value="PROTEINASE INHIBITOR I4, SERPIN (DUF716)-RELATED"/>
    <property type="match status" value="1"/>
</dbReference>
<protein>
    <submittedName>
        <fullName evidence="9">Uncharacterized protein</fullName>
    </submittedName>
</protein>